<evidence type="ECO:0000313" key="1">
    <source>
        <dbReference type="EMBL" id="KAJ8731743.1"/>
    </source>
</evidence>
<sequence>MGRLKPNFFVGWSKQEREFCVKEYKKRRDLEEVKREYWYNFHYSNSKTGLWNKCPTSEHILAWVETQGKGKPCEEQPKENKLSGTQWGRKTGENRIIRTESVDMGEQHQAIKWKQGDTKWNGPRPFNERPKLEIPVVEGRPYWYYPRYVPPDDEEVKPDKKQVAKEKFKGEILELIESLDAHGHAARTTALESLRAALQRHAVDGFLDAHRETLADHVSRALRRGKDGEKKSAAAVAPLLALQIGEEGMEEFVHEVRPWLIATATDSSASLDTRTECCSSLAVLSYLVNEDITETLKVMRTYETIFSGSYVKDDGHVKVSRVPVEEGALQAVALDGWALLFPLLSPDHALSLLHNQSPSFATLEKLLEAQSLEMRMAAGGALAIVYEAVTNDDDKENALTPEVDELLPRLTELARDSDKTRAKKDRKIQRATFREILKYFEEGEVPHTSAHIGKETAEWSSWSGGATYTALAAALGPGLQVLAPHCPSLRAALQLPEEVPVEEKPKKLQRLRQKKATSKARSFTRNKNKDKRSEAFAI</sequence>
<dbReference type="Proteomes" id="UP001231649">
    <property type="component" value="Chromosome 6"/>
</dbReference>
<organism evidence="1 2">
    <name type="scientific">Mythimna loreyi</name>
    <dbReference type="NCBI Taxonomy" id="667449"/>
    <lineage>
        <taxon>Eukaryota</taxon>
        <taxon>Metazoa</taxon>
        <taxon>Ecdysozoa</taxon>
        <taxon>Arthropoda</taxon>
        <taxon>Hexapoda</taxon>
        <taxon>Insecta</taxon>
        <taxon>Pterygota</taxon>
        <taxon>Neoptera</taxon>
        <taxon>Endopterygota</taxon>
        <taxon>Lepidoptera</taxon>
        <taxon>Glossata</taxon>
        <taxon>Ditrysia</taxon>
        <taxon>Noctuoidea</taxon>
        <taxon>Noctuidae</taxon>
        <taxon>Noctuinae</taxon>
        <taxon>Hadenini</taxon>
        <taxon>Mythimna</taxon>
    </lineage>
</organism>
<protein>
    <submittedName>
        <fullName evidence="1">Uncharacterized protein</fullName>
    </submittedName>
</protein>
<accession>A0ACC2R1Z6</accession>
<proteinExistence type="predicted"/>
<comment type="caution">
    <text evidence="1">The sequence shown here is derived from an EMBL/GenBank/DDBJ whole genome shotgun (WGS) entry which is preliminary data.</text>
</comment>
<name>A0ACC2R1Z6_9NEOP</name>
<reference evidence="1" key="1">
    <citation type="submission" date="2023-03" db="EMBL/GenBank/DDBJ databases">
        <title>Chromosome-level genomes of two armyworms, Mythimna separata and Mythimna loreyi, provide insights into the biosynthesis and reception of sex pheromones.</title>
        <authorList>
            <person name="Zhao H."/>
        </authorList>
    </citation>
    <scope>NUCLEOTIDE SEQUENCE</scope>
    <source>
        <strain evidence="1">BeijingLab</strain>
    </source>
</reference>
<keyword evidence="2" id="KW-1185">Reference proteome</keyword>
<gene>
    <name evidence="1" type="ORF">PYW08_014473</name>
</gene>
<evidence type="ECO:0000313" key="2">
    <source>
        <dbReference type="Proteomes" id="UP001231649"/>
    </source>
</evidence>
<dbReference type="EMBL" id="CM056782">
    <property type="protein sequence ID" value="KAJ8731743.1"/>
    <property type="molecule type" value="Genomic_DNA"/>
</dbReference>